<evidence type="ECO:0000313" key="7">
    <source>
        <dbReference type="EMBL" id="SHK40413.1"/>
    </source>
</evidence>
<proteinExistence type="inferred from homology"/>
<keyword evidence="8" id="KW-1185">Reference proteome</keyword>
<dbReference type="AlphaFoldDB" id="A0A1M6S6P8"/>
<dbReference type="InterPro" id="IPR018265">
    <property type="entry name" value="Ribosomal_bL35_CS"/>
</dbReference>
<dbReference type="PANTHER" id="PTHR33343:SF1">
    <property type="entry name" value="LARGE RIBOSOMAL SUBUNIT PROTEIN BL35M"/>
    <property type="match status" value="1"/>
</dbReference>
<evidence type="ECO:0000256" key="2">
    <source>
        <dbReference type="ARBA" id="ARBA00022980"/>
    </source>
</evidence>
<dbReference type="GO" id="GO:0006412">
    <property type="term" value="P:translation"/>
    <property type="evidence" value="ECO:0007669"/>
    <property type="project" value="UniProtKB-UniRule"/>
</dbReference>
<dbReference type="Proteomes" id="UP000189810">
    <property type="component" value="Chromosome I"/>
</dbReference>
<dbReference type="InterPro" id="IPR021137">
    <property type="entry name" value="Ribosomal_bL35-like"/>
</dbReference>
<dbReference type="InterPro" id="IPR001706">
    <property type="entry name" value="Ribosomal_bL35"/>
</dbReference>
<dbReference type="FunFam" id="4.10.410.60:FF:000001">
    <property type="entry name" value="50S ribosomal protein L35"/>
    <property type="match status" value="1"/>
</dbReference>
<comment type="similarity">
    <text evidence="1 5 6">Belongs to the bacterial ribosomal protein bL35 family.</text>
</comment>
<dbReference type="Gene3D" id="4.10.410.60">
    <property type="match status" value="1"/>
</dbReference>
<dbReference type="PROSITE" id="PS00936">
    <property type="entry name" value="RIBOSOMAL_L35"/>
    <property type="match status" value="1"/>
</dbReference>
<dbReference type="NCBIfam" id="TIGR00001">
    <property type="entry name" value="rpmI_bact"/>
    <property type="match status" value="1"/>
</dbReference>
<dbReference type="HAMAP" id="MF_00514">
    <property type="entry name" value="Ribosomal_bL35"/>
    <property type="match status" value="1"/>
</dbReference>
<evidence type="ECO:0000256" key="1">
    <source>
        <dbReference type="ARBA" id="ARBA00006598"/>
    </source>
</evidence>
<protein>
    <recommendedName>
        <fullName evidence="4 5">Large ribosomal subunit protein bL35</fullName>
    </recommendedName>
</protein>
<dbReference type="EMBL" id="LT670846">
    <property type="protein sequence ID" value="SHK40413.1"/>
    <property type="molecule type" value="Genomic_DNA"/>
</dbReference>
<evidence type="ECO:0000256" key="5">
    <source>
        <dbReference type="HAMAP-Rule" id="MF_00514"/>
    </source>
</evidence>
<dbReference type="GO" id="GO:0003735">
    <property type="term" value="F:structural constituent of ribosome"/>
    <property type="evidence" value="ECO:0007669"/>
    <property type="project" value="InterPro"/>
</dbReference>
<dbReference type="PRINTS" id="PR00064">
    <property type="entry name" value="RIBOSOMALL35"/>
</dbReference>
<dbReference type="SUPFAM" id="SSF143034">
    <property type="entry name" value="L35p-like"/>
    <property type="match status" value="1"/>
</dbReference>
<organism evidence="7 8">
    <name type="scientific">Thermocrinis minervae</name>
    <dbReference type="NCBI Taxonomy" id="381751"/>
    <lineage>
        <taxon>Bacteria</taxon>
        <taxon>Pseudomonadati</taxon>
        <taxon>Aquificota</taxon>
        <taxon>Aquificia</taxon>
        <taxon>Aquificales</taxon>
        <taxon>Aquificaceae</taxon>
        <taxon>Thermocrinis</taxon>
    </lineage>
</organism>
<dbReference type="Pfam" id="PF01632">
    <property type="entry name" value="Ribosomal_L35p"/>
    <property type="match status" value="1"/>
</dbReference>
<dbReference type="OrthoDB" id="47476at2"/>
<gene>
    <name evidence="5" type="primary">rpmI</name>
    <name evidence="7" type="ORF">SAMN05444391_0903</name>
</gene>
<dbReference type="RefSeq" id="WP_079654034.1">
    <property type="nucleotide sequence ID" value="NZ_LT670846.1"/>
</dbReference>
<keyword evidence="3 5" id="KW-0687">Ribonucleoprotein</keyword>
<dbReference type="GO" id="GO:0022625">
    <property type="term" value="C:cytosolic large ribosomal subunit"/>
    <property type="evidence" value="ECO:0007669"/>
    <property type="project" value="TreeGrafter"/>
</dbReference>
<dbReference type="STRING" id="381751.SAMN05444391_0903"/>
<sequence length="67" mass="7869">MAKVKMKTNKSAKKRFKITATGKIKRWRAGGSHYNTKKAKDRKRRLRKPTLVNPGWEDKVRGLLKEF</sequence>
<accession>A0A1M6S6P8</accession>
<keyword evidence="2 5" id="KW-0689">Ribosomal protein</keyword>
<reference evidence="7 8" key="1">
    <citation type="submission" date="2016-11" db="EMBL/GenBank/DDBJ databases">
        <authorList>
            <person name="Jaros S."/>
            <person name="Januszkiewicz K."/>
            <person name="Wedrychowicz H."/>
        </authorList>
    </citation>
    <scope>NUCLEOTIDE SEQUENCE [LARGE SCALE GENOMIC DNA]</scope>
    <source>
        <strain evidence="7 8">DSM 19557</strain>
    </source>
</reference>
<dbReference type="PANTHER" id="PTHR33343">
    <property type="entry name" value="54S RIBOSOMAL PROTEIN BL35M"/>
    <property type="match status" value="1"/>
</dbReference>
<evidence type="ECO:0000313" key="8">
    <source>
        <dbReference type="Proteomes" id="UP000189810"/>
    </source>
</evidence>
<evidence type="ECO:0000256" key="4">
    <source>
        <dbReference type="ARBA" id="ARBA00071664"/>
    </source>
</evidence>
<evidence type="ECO:0000256" key="3">
    <source>
        <dbReference type="ARBA" id="ARBA00023274"/>
    </source>
</evidence>
<dbReference type="InterPro" id="IPR037229">
    <property type="entry name" value="Ribosomal_bL35_sf"/>
</dbReference>
<name>A0A1M6S6P8_9AQUI</name>
<evidence type="ECO:0000256" key="6">
    <source>
        <dbReference type="RuleBase" id="RU000568"/>
    </source>
</evidence>